<evidence type="ECO:0000313" key="2">
    <source>
        <dbReference type="Proteomes" id="UP000256964"/>
    </source>
</evidence>
<name>A0A371D916_9APHY</name>
<sequence length="189" mass="20576">MPRGSYRHPFVSDWAATTAPSYSKQLARGRRSATFEIRVIFVRYSRSYEAGSPCHDPVSAADPSLFYRTNLHHSSTIATLSLAARLSTIYSAINMLPSLALSSVISAIPRHVPLSSDHILTGDAPCVIPEAQCGLLQGRLTAAQIHTLAQKAAQRRLRAEIAAFLGERGAIRSASQCLLPMVPERRPVL</sequence>
<accession>A0A371D916</accession>
<gene>
    <name evidence="1" type="ORF">OH76DRAFT_621981</name>
</gene>
<dbReference type="EMBL" id="KZ857408">
    <property type="protein sequence ID" value="RDX49025.1"/>
    <property type="molecule type" value="Genomic_DNA"/>
</dbReference>
<dbReference type="OrthoDB" id="2744269at2759"/>
<evidence type="ECO:0000313" key="1">
    <source>
        <dbReference type="EMBL" id="RDX49025.1"/>
    </source>
</evidence>
<protein>
    <submittedName>
        <fullName evidence="1">Uncharacterized protein</fullName>
    </submittedName>
</protein>
<organism evidence="1 2">
    <name type="scientific">Lentinus brumalis</name>
    <dbReference type="NCBI Taxonomy" id="2498619"/>
    <lineage>
        <taxon>Eukaryota</taxon>
        <taxon>Fungi</taxon>
        <taxon>Dikarya</taxon>
        <taxon>Basidiomycota</taxon>
        <taxon>Agaricomycotina</taxon>
        <taxon>Agaricomycetes</taxon>
        <taxon>Polyporales</taxon>
        <taxon>Polyporaceae</taxon>
        <taxon>Lentinus</taxon>
    </lineage>
</organism>
<dbReference type="AlphaFoldDB" id="A0A371D916"/>
<reference evidence="1 2" key="1">
    <citation type="journal article" date="2018" name="Biotechnol. Biofuels">
        <title>Integrative visual omics of the white-rot fungus Polyporus brumalis exposes the biotechnological potential of its oxidative enzymes for delignifying raw plant biomass.</title>
        <authorList>
            <person name="Miyauchi S."/>
            <person name="Rancon A."/>
            <person name="Drula E."/>
            <person name="Hage H."/>
            <person name="Chaduli D."/>
            <person name="Favel A."/>
            <person name="Grisel S."/>
            <person name="Henrissat B."/>
            <person name="Herpoel-Gimbert I."/>
            <person name="Ruiz-Duenas F.J."/>
            <person name="Chevret D."/>
            <person name="Hainaut M."/>
            <person name="Lin J."/>
            <person name="Wang M."/>
            <person name="Pangilinan J."/>
            <person name="Lipzen A."/>
            <person name="Lesage-Meessen L."/>
            <person name="Navarro D."/>
            <person name="Riley R."/>
            <person name="Grigoriev I.V."/>
            <person name="Zhou S."/>
            <person name="Raouche S."/>
            <person name="Rosso M.N."/>
        </authorList>
    </citation>
    <scope>NUCLEOTIDE SEQUENCE [LARGE SCALE GENOMIC DNA]</scope>
    <source>
        <strain evidence="1 2">BRFM 1820</strain>
    </source>
</reference>
<proteinExistence type="predicted"/>
<keyword evidence="2" id="KW-1185">Reference proteome</keyword>
<dbReference type="Proteomes" id="UP000256964">
    <property type="component" value="Unassembled WGS sequence"/>
</dbReference>